<dbReference type="SUPFAM" id="SSF47616">
    <property type="entry name" value="GST C-terminal domain-like"/>
    <property type="match status" value="1"/>
</dbReference>
<feature type="domain" description="GST C-terminal" evidence="2">
    <location>
        <begin position="90"/>
        <end position="225"/>
    </location>
</feature>
<sequence length="225" mass="24564">MSAMSDTPRLWTFSTSPFAGKVRVAFAEKGLELELHEIHPASRPARLRELTPIGRVPVLEVPGAPPIFESSVICEWLEDTHPEPPLWPADPGLRGWARAWAKWIDDHVTANYFLGMRKLAFGKAPDDPEDITEQLHAKCVKRLATLEPVLAQHDGPYLCGDAFTLADVGAMPVAARLPAWTPHLVEAVDALPAVSAWFAALRDRPTAAALDAKGDPVHRAEPTPA</sequence>
<dbReference type="PANTHER" id="PTHR43968">
    <property type="match status" value="1"/>
</dbReference>
<reference evidence="3 4" key="1">
    <citation type="submission" date="2018-03" db="EMBL/GenBank/DDBJ databases">
        <title>Aquarubrobacter algicola gen. nov., sp. nov., a novel actinobacterium isolated from shallow eutrophic lake during the end of cyanobacterial harmful algal blooms.</title>
        <authorList>
            <person name="Chun S.J."/>
        </authorList>
    </citation>
    <scope>NUCLEOTIDE SEQUENCE [LARGE SCALE GENOMIC DNA]</scope>
    <source>
        <strain evidence="3 4">Seoho-28</strain>
    </source>
</reference>
<dbReference type="Pfam" id="PF13417">
    <property type="entry name" value="GST_N_3"/>
    <property type="match status" value="1"/>
</dbReference>
<evidence type="ECO:0000313" key="4">
    <source>
        <dbReference type="Proteomes" id="UP000240739"/>
    </source>
</evidence>
<evidence type="ECO:0000259" key="2">
    <source>
        <dbReference type="PROSITE" id="PS50405"/>
    </source>
</evidence>
<dbReference type="InterPro" id="IPR050983">
    <property type="entry name" value="GST_Omega/HSP26"/>
</dbReference>
<dbReference type="SFLD" id="SFLDG00358">
    <property type="entry name" value="Main_(cytGST)"/>
    <property type="match status" value="1"/>
</dbReference>
<dbReference type="CDD" id="cd00299">
    <property type="entry name" value="GST_C_family"/>
    <property type="match status" value="1"/>
</dbReference>
<dbReference type="EMBL" id="PYYB01000001">
    <property type="protein sequence ID" value="PTL58336.1"/>
    <property type="molecule type" value="Genomic_DNA"/>
</dbReference>
<dbReference type="InterPro" id="IPR004046">
    <property type="entry name" value="GST_C"/>
</dbReference>
<dbReference type="Proteomes" id="UP000240739">
    <property type="component" value="Unassembled WGS sequence"/>
</dbReference>
<dbReference type="AlphaFoldDB" id="A0A2T4UGH4"/>
<name>A0A2T4UGH4_9ACTN</name>
<dbReference type="PROSITE" id="PS50404">
    <property type="entry name" value="GST_NTER"/>
    <property type="match status" value="1"/>
</dbReference>
<dbReference type="SUPFAM" id="SSF52833">
    <property type="entry name" value="Thioredoxin-like"/>
    <property type="match status" value="1"/>
</dbReference>
<dbReference type="InterPro" id="IPR010987">
    <property type="entry name" value="Glutathione-S-Trfase_C-like"/>
</dbReference>
<dbReference type="InterPro" id="IPR004045">
    <property type="entry name" value="Glutathione_S-Trfase_N"/>
</dbReference>
<dbReference type="Gene3D" id="3.40.30.10">
    <property type="entry name" value="Glutaredoxin"/>
    <property type="match status" value="1"/>
</dbReference>
<dbReference type="SFLD" id="SFLDS00019">
    <property type="entry name" value="Glutathione_Transferase_(cytos"/>
    <property type="match status" value="1"/>
</dbReference>
<evidence type="ECO:0008006" key="5">
    <source>
        <dbReference type="Google" id="ProtNLM"/>
    </source>
</evidence>
<dbReference type="InterPro" id="IPR036249">
    <property type="entry name" value="Thioredoxin-like_sf"/>
</dbReference>
<evidence type="ECO:0000259" key="1">
    <source>
        <dbReference type="PROSITE" id="PS50404"/>
    </source>
</evidence>
<dbReference type="PROSITE" id="PS50405">
    <property type="entry name" value="GST_CTER"/>
    <property type="match status" value="1"/>
</dbReference>
<organism evidence="3 4">
    <name type="scientific">Paraconexibacter algicola</name>
    <dbReference type="NCBI Taxonomy" id="2133960"/>
    <lineage>
        <taxon>Bacteria</taxon>
        <taxon>Bacillati</taxon>
        <taxon>Actinomycetota</taxon>
        <taxon>Thermoleophilia</taxon>
        <taxon>Solirubrobacterales</taxon>
        <taxon>Paraconexibacteraceae</taxon>
        <taxon>Paraconexibacter</taxon>
    </lineage>
</organism>
<accession>A0A2T4UGH4</accession>
<keyword evidence="4" id="KW-1185">Reference proteome</keyword>
<dbReference type="PANTHER" id="PTHR43968:SF6">
    <property type="entry name" value="GLUTATHIONE S-TRANSFERASE OMEGA"/>
    <property type="match status" value="1"/>
</dbReference>
<dbReference type="GO" id="GO:0005737">
    <property type="term" value="C:cytoplasm"/>
    <property type="evidence" value="ECO:0007669"/>
    <property type="project" value="TreeGrafter"/>
</dbReference>
<dbReference type="InterPro" id="IPR036282">
    <property type="entry name" value="Glutathione-S-Trfase_C_sf"/>
</dbReference>
<feature type="domain" description="GST N-terminal" evidence="1">
    <location>
        <begin position="6"/>
        <end position="85"/>
    </location>
</feature>
<proteinExistence type="predicted"/>
<dbReference type="Gene3D" id="1.20.1050.10">
    <property type="match status" value="1"/>
</dbReference>
<dbReference type="InterPro" id="IPR040079">
    <property type="entry name" value="Glutathione_S-Trfase"/>
</dbReference>
<protein>
    <recommendedName>
        <fullName evidence="5">Glutathione S-transferase</fullName>
    </recommendedName>
</protein>
<evidence type="ECO:0000313" key="3">
    <source>
        <dbReference type="EMBL" id="PTL58336.1"/>
    </source>
</evidence>
<dbReference type="Pfam" id="PF00043">
    <property type="entry name" value="GST_C"/>
    <property type="match status" value="1"/>
</dbReference>
<comment type="caution">
    <text evidence="3">The sequence shown here is derived from an EMBL/GenBank/DDBJ whole genome shotgun (WGS) entry which is preliminary data.</text>
</comment>
<gene>
    <name evidence="3" type="ORF">C7Y72_01065</name>
</gene>